<dbReference type="EMBL" id="VOIR01000014">
    <property type="protein sequence ID" value="KAA6432853.1"/>
    <property type="molecule type" value="Genomic_DNA"/>
</dbReference>
<keyword evidence="1" id="KW-1133">Transmembrane helix</keyword>
<keyword evidence="1" id="KW-0472">Membrane</keyword>
<keyword evidence="3" id="KW-1185">Reference proteome</keyword>
<reference evidence="2 3" key="1">
    <citation type="submission" date="2019-08" db="EMBL/GenBank/DDBJ databases">
        <title>Agrococcus lahaulensis sp. nov., isolated from a cold desert of the Indian Himalayas.</title>
        <authorList>
            <person name="Qu J.H."/>
        </authorList>
    </citation>
    <scope>NUCLEOTIDE SEQUENCE [LARGE SCALE GENOMIC DNA]</scope>
    <source>
        <strain evidence="2 3">NS18</strain>
    </source>
</reference>
<dbReference type="OrthoDB" id="5126736at2"/>
<accession>A0A5M8QCU2</accession>
<evidence type="ECO:0000313" key="3">
    <source>
        <dbReference type="Proteomes" id="UP000323221"/>
    </source>
</evidence>
<proteinExistence type="predicted"/>
<evidence type="ECO:0000256" key="1">
    <source>
        <dbReference type="SAM" id="Phobius"/>
    </source>
</evidence>
<organism evidence="2 3">
    <name type="scientific">Agrococcus sediminis</name>
    <dbReference type="NCBI Taxonomy" id="2599924"/>
    <lineage>
        <taxon>Bacteria</taxon>
        <taxon>Bacillati</taxon>
        <taxon>Actinomycetota</taxon>
        <taxon>Actinomycetes</taxon>
        <taxon>Micrococcales</taxon>
        <taxon>Microbacteriaceae</taxon>
        <taxon>Agrococcus</taxon>
    </lineage>
</organism>
<dbReference type="Proteomes" id="UP000323221">
    <property type="component" value="Unassembled WGS sequence"/>
</dbReference>
<evidence type="ECO:0000313" key="2">
    <source>
        <dbReference type="EMBL" id="KAA6432853.1"/>
    </source>
</evidence>
<feature type="transmembrane region" description="Helical" evidence="1">
    <location>
        <begin position="26"/>
        <end position="45"/>
    </location>
</feature>
<protein>
    <submittedName>
        <fullName evidence="2">Uncharacterized protein</fullName>
    </submittedName>
</protein>
<comment type="caution">
    <text evidence="2">The sequence shown here is derived from an EMBL/GenBank/DDBJ whole genome shotgun (WGS) entry which is preliminary data.</text>
</comment>
<keyword evidence="1" id="KW-0812">Transmembrane</keyword>
<name>A0A5M8QCU2_9MICO</name>
<dbReference type="AlphaFoldDB" id="A0A5M8QCU2"/>
<gene>
    <name evidence="2" type="ORF">FQ330_07710</name>
</gene>
<sequence>MTLIDDRPKTQRTLSAPERKARRKRVLTWLLPIVGVLLIGGLFWFTQQLLAGGLGEPREATAEEVSANNTTQFGEAGTSYAVQYQVVTLNLASLPIAAEELSMGPDAQAVIAPGYGFLDTTFYRGQGGGIEGQGYFTEMMSSVTATTSGGEVVRFDMARSPVGWAEFPSAMRAVESGAAAFGWPVDDAEITAFTEEVADAVRTGQATEWAIPAGDAMGMPVSGLVSCSGDGMCVLSYAIDVSRTAD</sequence>
<dbReference type="RefSeq" id="WP_146356518.1">
    <property type="nucleotide sequence ID" value="NZ_JBIVQT010000001.1"/>
</dbReference>